<evidence type="ECO:0000256" key="1">
    <source>
        <dbReference type="ARBA" id="ARBA00022441"/>
    </source>
</evidence>
<keyword evidence="5" id="KW-1185">Reference proteome</keyword>
<dbReference type="Pfam" id="PF01833">
    <property type="entry name" value="TIG"/>
    <property type="match status" value="2"/>
</dbReference>
<gene>
    <name evidence="4" type="ORF">SAMN04488116_0991</name>
</gene>
<dbReference type="InterPro" id="IPR013783">
    <property type="entry name" value="Ig-like_fold"/>
</dbReference>
<name>A0A1M5IZ68_9FLAO</name>
<dbReference type="PANTHER" id="PTHR24412:SF441">
    <property type="entry name" value="KELCH-LIKE PROTEIN 28"/>
    <property type="match status" value="1"/>
</dbReference>
<accession>A0A1M5IZ68</accession>
<reference evidence="5" key="1">
    <citation type="submission" date="2016-11" db="EMBL/GenBank/DDBJ databases">
        <authorList>
            <person name="Varghese N."/>
            <person name="Submissions S."/>
        </authorList>
    </citation>
    <scope>NUCLEOTIDE SEQUENCE [LARGE SCALE GENOMIC DNA]</scope>
    <source>
        <strain evidence="5">DSM 22638</strain>
    </source>
</reference>
<evidence type="ECO:0000313" key="4">
    <source>
        <dbReference type="EMBL" id="SHG33063.1"/>
    </source>
</evidence>
<dbReference type="Pfam" id="PF24681">
    <property type="entry name" value="Kelch_KLHDC2_KLHL20_DRC7"/>
    <property type="match status" value="1"/>
</dbReference>
<evidence type="ECO:0000256" key="2">
    <source>
        <dbReference type="ARBA" id="ARBA00022737"/>
    </source>
</evidence>
<dbReference type="Gene3D" id="2.120.10.80">
    <property type="entry name" value="Kelch-type beta propeller"/>
    <property type="match status" value="2"/>
</dbReference>
<dbReference type="InterPro" id="IPR002909">
    <property type="entry name" value="IPT_dom"/>
</dbReference>
<protein>
    <submittedName>
        <fullName evidence="4">IPT/TIG domain-containing protein</fullName>
    </submittedName>
</protein>
<dbReference type="Proteomes" id="UP000184532">
    <property type="component" value="Unassembled WGS sequence"/>
</dbReference>
<dbReference type="SUPFAM" id="SSF117281">
    <property type="entry name" value="Kelch motif"/>
    <property type="match status" value="2"/>
</dbReference>
<dbReference type="SUPFAM" id="SSF81296">
    <property type="entry name" value="E set domains"/>
    <property type="match status" value="2"/>
</dbReference>
<dbReference type="Gene3D" id="2.60.40.10">
    <property type="entry name" value="Immunoglobulins"/>
    <property type="match status" value="1"/>
</dbReference>
<feature type="domain" description="IPT/TIG" evidence="3">
    <location>
        <begin position="118"/>
        <end position="176"/>
    </location>
</feature>
<keyword evidence="1" id="KW-0880">Kelch repeat</keyword>
<dbReference type="PANTHER" id="PTHR24412">
    <property type="entry name" value="KELCH PROTEIN"/>
    <property type="match status" value="1"/>
</dbReference>
<evidence type="ECO:0000259" key="3">
    <source>
        <dbReference type="Pfam" id="PF01833"/>
    </source>
</evidence>
<dbReference type="InterPro" id="IPR014756">
    <property type="entry name" value="Ig_E-set"/>
</dbReference>
<evidence type="ECO:0000313" key="5">
    <source>
        <dbReference type="Proteomes" id="UP000184532"/>
    </source>
</evidence>
<feature type="domain" description="IPT/TIG" evidence="3">
    <location>
        <begin position="31"/>
        <end position="109"/>
    </location>
</feature>
<keyword evidence="2" id="KW-0677">Repeat</keyword>
<dbReference type="AlphaFoldDB" id="A0A1M5IZ68"/>
<dbReference type="EMBL" id="FQWL01000001">
    <property type="protein sequence ID" value="SHG33063.1"/>
    <property type="molecule type" value="Genomic_DNA"/>
</dbReference>
<dbReference type="InterPro" id="IPR015915">
    <property type="entry name" value="Kelch-typ_b-propeller"/>
</dbReference>
<organism evidence="4 5">
    <name type="scientific">Flagellimonas flava</name>
    <dbReference type="NCBI Taxonomy" id="570519"/>
    <lineage>
        <taxon>Bacteria</taxon>
        <taxon>Pseudomonadati</taxon>
        <taxon>Bacteroidota</taxon>
        <taxon>Flavobacteriia</taxon>
        <taxon>Flavobacteriales</taxon>
        <taxon>Flavobacteriaceae</taxon>
        <taxon>Flagellimonas</taxon>
    </lineage>
</organism>
<proteinExistence type="predicted"/>
<sequence length="496" mass="54579">MACPYLMCLIIACSKKEDDAVDDNPITEEMTFTSFSPTSGEAGVTTVTLTGTNFSTTPSENSVKFGMATATVTDAKANELQVTVPETAETGTISVTTNGTKVTSTDTFTVEDPEPQMTITGFDPMEGEWGTEITISGTNFRETVDVVTVNARDAEIVSRTSTEIVIKIPDARTGSIIVYDDANNQHVESENDLTVFHGRWTQLEDFEGIARVNASTFSINGKGYVGLGVTNGVEEIKDFWEYDPESDHWVEKAQFDGLGRHYPISIAIADKGYVGLGNSFDFGSDLDDFWEYDPSSDEWTERKSFDGGKRKGAIAFSFGDNGYVGTGFRDLGGGEYEYLKDFWEYSPDNNIWNKKTDFGGTARENALAFSVGSMGYTAMGYDEENGSLSDFWEYDYENDTWSKANISAPNDLYRYSGVAFSIEGKGYIGLGKDGNNYFVDFWEYFPVDNEWVRVADFKGDGRTGAAVFVIDGKAYLGLGSSGEGELKDFWVFDPGN</sequence>